<dbReference type="Pfam" id="PF00078">
    <property type="entry name" value="RVT_1"/>
    <property type="match status" value="1"/>
</dbReference>
<keyword evidence="11" id="KW-1015">Disulfide bond</keyword>
<feature type="domain" description="Reverse transcriptase" evidence="15">
    <location>
        <begin position="198"/>
        <end position="375"/>
    </location>
</feature>
<dbReference type="GO" id="GO:0016020">
    <property type="term" value="C:membrane"/>
    <property type="evidence" value="ECO:0007669"/>
    <property type="project" value="InterPro"/>
</dbReference>
<keyword evidence="6" id="KW-0677">Repeat</keyword>
<keyword evidence="8" id="KW-0378">Hydrolase</keyword>
<dbReference type="SMART" id="SM00237">
    <property type="entry name" value="Calx_beta"/>
    <property type="match status" value="8"/>
</dbReference>
<keyword evidence="5" id="KW-0732">Signal</keyword>
<keyword evidence="10" id="KW-0695">RNA-directed DNA polymerase</keyword>
<dbReference type="GO" id="GO:0010855">
    <property type="term" value="F:adenylate cyclase inhibitor activity"/>
    <property type="evidence" value="ECO:0007669"/>
    <property type="project" value="TreeGrafter"/>
</dbReference>
<keyword evidence="4" id="KW-0540">Nuclease</keyword>
<reference evidence="16 17" key="1">
    <citation type="journal article" date="2021" name="Elife">
        <title>Chloroplast acquisition without the gene transfer in kleptoplastic sea slugs, Plakobranchus ocellatus.</title>
        <authorList>
            <person name="Maeda T."/>
            <person name="Takahashi S."/>
            <person name="Yoshida T."/>
            <person name="Shimamura S."/>
            <person name="Takaki Y."/>
            <person name="Nagai Y."/>
            <person name="Toyoda A."/>
            <person name="Suzuki Y."/>
            <person name="Arimoto A."/>
            <person name="Ishii H."/>
            <person name="Satoh N."/>
            <person name="Nishiyama T."/>
            <person name="Hasebe M."/>
            <person name="Maruyama T."/>
            <person name="Minagawa J."/>
            <person name="Obokata J."/>
            <person name="Shigenobu S."/>
        </authorList>
    </citation>
    <scope>NUCLEOTIDE SEQUENCE [LARGE SCALE GENOMIC DNA]</scope>
</reference>
<dbReference type="InterPro" id="IPR013320">
    <property type="entry name" value="ConA-like_dom_sf"/>
</dbReference>
<dbReference type="InterPro" id="IPR003644">
    <property type="entry name" value="Calx_beta"/>
</dbReference>
<evidence type="ECO:0000256" key="12">
    <source>
        <dbReference type="PROSITE-ProRule" id="PRU00122"/>
    </source>
</evidence>
<dbReference type="GO" id="GO:0006508">
    <property type="term" value="P:proteolysis"/>
    <property type="evidence" value="ECO:0007669"/>
    <property type="project" value="InterPro"/>
</dbReference>
<dbReference type="Pfam" id="PF03160">
    <property type="entry name" value="Calx-beta"/>
    <property type="match status" value="12"/>
</dbReference>
<dbReference type="PROSITE" id="PS00141">
    <property type="entry name" value="ASP_PROTEASE"/>
    <property type="match status" value="1"/>
</dbReference>
<evidence type="ECO:0000256" key="13">
    <source>
        <dbReference type="SAM" id="MobiDB-lite"/>
    </source>
</evidence>
<dbReference type="InterPro" id="IPR000477">
    <property type="entry name" value="RT_dom"/>
</dbReference>
<dbReference type="Gene3D" id="3.30.70.270">
    <property type="match status" value="2"/>
</dbReference>
<feature type="region of interest" description="Disordered" evidence="13">
    <location>
        <begin position="1"/>
        <end position="27"/>
    </location>
</feature>
<evidence type="ECO:0000256" key="4">
    <source>
        <dbReference type="ARBA" id="ARBA00022722"/>
    </source>
</evidence>
<evidence type="ECO:0000313" key="17">
    <source>
        <dbReference type="Proteomes" id="UP000762676"/>
    </source>
</evidence>
<evidence type="ECO:0000256" key="10">
    <source>
        <dbReference type="ARBA" id="ARBA00022918"/>
    </source>
</evidence>
<comment type="caution">
    <text evidence="12">Lacks conserved residue(s) required for the propagation of feature annotation.</text>
</comment>
<dbReference type="InterPro" id="IPR006558">
    <property type="entry name" value="LamG-like"/>
</dbReference>
<dbReference type="FunFam" id="3.30.70.270:FF:000026">
    <property type="entry name" value="Transposon Ty3-G Gag-Pol polyprotein"/>
    <property type="match status" value="1"/>
</dbReference>
<evidence type="ECO:0000256" key="5">
    <source>
        <dbReference type="ARBA" id="ARBA00022729"/>
    </source>
</evidence>
<dbReference type="PANTHER" id="PTHR46682:SF1">
    <property type="entry name" value="ADHESION G-PROTEIN COUPLED RECEPTOR V1"/>
    <property type="match status" value="1"/>
</dbReference>
<dbReference type="InterPro" id="IPR041373">
    <property type="entry name" value="RT_RNaseH"/>
</dbReference>
<accession>A0AAV4EGZ4</accession>
<evidence type="ECO:0000256" key="3">
    <source>
        <dbReference type="ARBA" id="ARBA00022695"/>
    </source>
</evidence>
<dbReference type="InterPro" id="IPR001791">
    <property type="entry name" value="Laminin_G"/>
</dbReference>
<dbReference type="SMART" id="SM00560">
    <property type="entry name" value="LamGL"/>
    <property type="match status" value="1"/>
</dbReference>
<dbReference type="CDD" id="cd09274">
    <property type="entry name" value="RNase_HI_RT_Ty3"/>
    <property type="match status" value="1"/>
</dbReference>
<dbReference type="PROSITE" id="PS50878">
    <property type="entry name" value="RT_POL"/>
    <property type="match status" value="1"/>
</dbReference>
<evidence type="ECO:0000256" key="8">
    <source>
        <dbReference type="ARBA" id="ARBA00022801"/>
    </source>
</evidence>
<dbReference type="InterPro" id="IPR021109">
    <property type="entry name" value="Peptidase_aspartic_dom_sf"/>
</dbReference>
<dbReference type="PROSITE" id="PS50025">
    <property type="entry name" value="LAM_G_DOMAIN"/>
    <property type="match status" value="1"/>
</dbReference>
<dbReference type="CDD" id="cd00110">
    <property type="entry name" value="LamG"/>
    <property type="match status" value="1"/>
</dbReference>
<dbReference type="Gene3D" id="2.40.70.10">
    <property type="entry name" value="Acid Proteases"/>
    <property type="match status" value="1"/>
</dbReference>
<dbReference type="InterPro" id="IPR043128">
    <property type="entry name" value="Rev_trsase/Diguanyl_cyclase"/>
</dbReference>
<dbReference type="InterPro" id="IPR043502">
    <property type="entry name" value="DNA/RNA_pol_sf"/>
</dbReference>
<gene>
    <name evidence="16" type="ORF">ElyMa_005399500</name>
</gene>
<dbReference type="CDD" id="cd01647">
    <property type="entry name" value="RT_LTR"/>
    <property type="match status" value="1"/>
</dbReference>
<dbReference type="GO" id="GO:0001965">
    <property type="term" value="F:G-protein alpha-subunit binding"/>
    <property type="evidence" value="ECO:0007669"/>
    <property type="project" value="TreeGrafter"/>
</dbReference>
<name>A0AAV4EGZ4_9GAST</name>
<evidence type="ECO:0000256" key="7">
    <source>
        <dbReference type="ARBA" id="ARBA00022759"/>
    </source>
</evidence>
<dbReference type="Gene3D" id="2.60.120.200">
    <property type="match status" value="1"/>
</dbReference>
<evidence type="ECO:0000259" key="15">
    <source>
        <dbReference type="PROSITE" id="PS50878"/>
    </source>
</evidence>
<protein>
    <recommendedName>
        <fullName evidence="1">RNA-directed DNA polymerase</fullName>
        <ecNumber evidence="1">2.7.7.49</ecNumber>
    </recommendedName>
</protein>
<keyword evidence="9" id="KW-0106">Calcium</keyword>
<dbReference type="EMBL" id="BMAT01010758">
    <property type="protein sequence ID" value="GFR60094.1"/>
    <property type="molecule type" value="Genomic_DNA"/>
</dbReference>
<evidence type="ECO:0000256" key="11">
    <source>
        <dbReference type="ARBA" id="ARBA00023157"/>
    </source>
</evidence>
<dbReference type="InterPro" id="IPR038081">
    <property type="entry name" value="CalX-like_sf"/>
</dbReference>
<feature type="compositionally biased region" description="Basic residues" evidence="13">
    <location>
        <begin position="1"/>
        <end position="11"/>
    </location>
</feature>
<dbReference type="SUPFAM" id="SSF56672">
    <property type="entry name" value="DNA/RNA polymerases"/>
    <property type="match status" value="1"/>
</dbReference>
<dbReference type="Pfam" id="PF07035">
    <property type="entry name" value="RMC1_C"/>
    <property type="match status" value="1"/>
</dbReference>
<dbReference type="InterPro" id="IPR026919">
    <property type="entry name" value="ADGRV1"/>
</dbReference>
<evidence type="ECO:0000256" key="1">
    <source>
        <dbReference type="ARBA" id="ARBA00012493"/>
    </source>
</evidence>
<dbReference type="PANTHER" id="PTHR46682">
    <property type="entry name" value="ADHESION G-PROTEIN COUPLED RECEPTOR V1"/>
    <property type="match status" value="1"/>
</dbReference>
<dbReference type="GO" id="GO:0005737">
    <property type="term" value="C:cytoplasm"/>
    <property type="evidence" value="ECO:0007669"/>
    <property type="project" value="TreeGrafter"/>
</dbReference>
<dbReference type="GO" id="GO:0004519">
    <property type="term" value="F:endonuclease activity"/>
    <property type="evidence" value="ECO:0007669"/>
    <property type="project" value="UniProtKB-KW"/>
</dbReference>
<evidence type="ECO:0000313" key="16">
    <source>
        <dbReference type="EMBL" id="GFR60094.1"/>
    </source>
</evidence>
<dbReference type="InterPro" id="IPR049040">
    <property type="entry name" value="RMC1_N"/>
</dbReference>
<keyword evidence="2" id="KW-0808">Transferase</keyword>
<dbReference type="Gene3D" id="3.10.10.10">
    <property type="entry name" value="HIV Type 1 Reverse Transcriptase, subunit A, domain 1"/>
    <property type="match status" value="1"/>
</dbReference>
<dbReference type="SUPFAM" id="SSF50630">
    <property type="entry name" value="Acid proteases"/>
    <property type="match status" value="1"/>
</dbReference>
<dbReference type="Proteomes" id="UP000762676">
    <property type="component" value="Unassembled WGS sequence"/>
</dbReference>
<dbReference type="Pfam" id="PF13385">
    <property type="entry name" value="Laminin_G_3"/>
    <property type="match status" value="1"/>
</dbReference>
<keyword evidence="16" id="KW-0675">Receptor</keyword>
<proteinExistence type="predicted"/>
<dbReference type="GO" id="GO:0004190">
    <property type="term" value="F:aspartic-type endopeptidase activity"/>
    <property type="evidence" value="ECO:0007669"/>
    <property type="project" value="InterPro"/>
</dbReference>
<dbReference type="GO" id="GO:0071277">
    <property type="term" value="P:cellular response to calcium ion"/>
    <property type="evidence" value="ECO:0007669"/>
    <property type="project" value="TreeGrafter"/>
</dbReference>
<dbReference type="GO" id="GO:0004930">
    <property type="term" value="F:G protein-coupled receptor activity"/>
    <property type="evidence" value="ECO:0007669"/>
    <property type="project" value="InterPro"/>
</dbReference>
<dbReference type="GO" id="GO:0003964">
    <property type="term" value="F:RNA-directed DNA polymerase activity"/>
    <property type="evidence" value="ECO:0007669"/>
    <property type="project" value="UniProtKB-KW"/>
</dbReference>
<evidence type="ECO:0000256" key="6">
    <source>
        <dbReference type="ARBA" id="ARBA00022737"/>
    </source>
</evidence>
<dbReference type="Pfam" id="PF17917">
    <property type="entry name" value="RT_RNaseH"/>
    <property type="match status" value="1"/>
</dbReference>
<dbReference type="SUPFAM" id="SSF49899">
    <property type="entry name" value="Concanavalin A-like lectins/glucanases"/>
    <property type="match status" value="1"/>
</dbReference>
<keyword evidence="3" id="KW-0548">Nucleotidyltransferase</keyword>
<dbReference type="SMART" id="SM00282">
    <property type="entry name" value="LamG"/>
    <property type="match status" value="1"/>
</dbReference>
<organism evidence="16 17">
    <name type="scientific">Elysia marginata</name>
    <dbReference type="NCBI Taxonomy" id="1093978"/>
    <lineage>
        <taxon>Eukaryota</taxon>
        <taxon>Metazoa</taxon>
        <taxon>Spiralia</taxon>
        <taxon>Lophotrochozoa</taxon>
        <taxon>Mollusca</taxon>
        <taxon>Gastropoda</taxon>
        <taxon>Heterobranchia</taxon>
        <taxon>Euthyneura</taxon>
        <taxon>Panpulmonata</taxon>
        <taxon>Sacoglossa</taxon>
        <taxon>Placobranchoidea</taxon>
        <taxon>Plakobranchidae</taxon>
        <taxon>Elysia</taxon>
    </lineage>
</organism>
<dbReference type="InterPro" id="IPR001969">
    <property type="entry name" value="Aspartic_peptidase_AS"/>
</dbReference>
<evidence type="ECO:0000256" key="9">
    <source>
        <dbReference type="ARBA" id="ARBA00022837"/>
    </source>
</evidence>
<dbReference type="InterPro" id="IPR009755">
    <property type="entry name" value="RMC1_C"/>
</dbReference>
<feature type="domain" description="Laminin G" evidence="14">
    <location>
        <begin position="913"/>
        <end position="1087"/>
    </location>
</feature>
<evidence type="ECO:0000259" key="14">
    <source>
        <dbReference type="PROSITE" id="PS50025"/>
    </source>
</evidence>
<sequence>SSGKQQRHKTAVKQIHHEDDESDSDSAGVFQINTKKSIPTVTADLCSNQVKFIVDTGASVNILTKTSFDKMHKKPILRPDPIVIYGYSNSEKLNVLGRFTASIQCNGEKTQATFYVVQTPEKACNLLSATTSQELKIISFLNNVTISENLFEGFGKIKGIKIKLHIDEKVQPVAQKHRRITFHIRKDTEAELKRLEEQDIIENVEGPTPCVSPIVVIPKKTGGVRLCVDMRRANEAIKRERHPMPTLEEVINELNGFKFFSRLDLKQAFHQLELSEESRHITTFTTHVGLRRYKRLMFGINAAPELFQYHLNQILHDIQGATNYIDDVIIFGKTREEHDRNLQATLDRLQERGVKLNKDKCLFGAQKLTFLGHVFGQDGIHLEPQKIKSISESTAPTNIAAVRSFLGMTQYVSRFIRGYATITEPLRMLTKKTQPWTLGKPQQDAFDQLKSVLTNAGVMSYFDPSKPTQIIVDASPCGLGAILTQKGHVICYGSRALTQVESRYSQTEREMLAVVYGVEKFHMYLYISKFTVTTDHEPLLGIVNSSKPCSTRFERWRLRLMPYEFNLRYSPGKDELNPADYLCLSVVYASEPQNIILTITRQGRVDREAHVYYRTLDGSASHLEGDYVQVPTQQLVFAPQERQKTIQVSILDDDVPEGNETFSVQLLDVGGDLIVTDASTVTVAILANDDAFGVFSFGEPRQQEVEEGSTVFYNIIRSRGNIGSVRVYWELRADGETVPLTPGEDFQTNSGFTDFSAQENQQPLAITPVADRLPETAERFQLVLTRVEVTSGGTSEGNLVSLSPTNLVARINVLASDDPNGRMAFNAVSRELAVAEDFLPEDEASTRATFTVERRQGTRNNVQVLWEIFSDRVGGDLPPVVDLMFSGQWPTLMNDVTNKRRPGTLTPVALFSGAQGHFITTDRAIVPPLTNQNDGFSVSAWVQPFPDCDGYILAYATTNGSTHYLSLKLKATSAAMSLTLRLSSSAQANQELTINRPLKVDDGRWHHVAVALGNTTIKFYMDGGLVETASTPGTAVEGGPGQLLVGAVPPGADLYTGYLQDVRIFMRALEASAVSELYLTAPVEDITPISGTLTYEAGVRTQTFTIQSKQDIEEEGREVFTVILLGVTGGAALALTDSRTTLSVLKSDNANGLFGFESQCIPARAMNETVAVTCSVVRDRGDDGTVTVSWLVEQRLGQDLMEATTDFDVTRGSVVFLPGIRTQTFKLDLTDETTPELDEVFQISLTSAVSDDGLVGSTMTSGASIDANRQVSELVIQENDYPYGLLQFSAVIGQLPQPGVMMAPASEPAEITVSEEGGVVPLVVQRAQGTLGEIRAEWRTKDMTALSEGKSPPDYVGAVGNIFMAAGENYAIVNITVQDNSLPETEKTFSVQLLNPTGGAEVGPGAQALVTIEASDGAFGIMQFADDSLNVQGNEGGDDAGFNVIPLQISRLAGVIGIASVSYEVDETAGDQSSSDVVNPRGIITFQAGQDSATLNLQVRGDTVPELDEIVTVRLVQTVGGQLGDPLKTTATVTVLANDDPYGRFMIAPAFRPGRVDEKDQDVKITVQRLGGTSGTVEVDYITLNPTETLPFLPGPVARAGTDDFEPTQGTVSFGPGQATAELIVHTLDDSFPEQDESVFVRLTQVRLIQGEQLSPVPNSPRLDLDSMTYGQLIISSNDDANGRLTLSPNVLSVSESDLVVGLYVQRTGGDFGEVSVTFRVVDGTALLNSDFALLSRVVILGSGESRKRIPLELIDDRVPELAETFTVELVEPEIRIRLTNATNGGRIDPSTDTYILTIAPNDSPHGTVELAADSFSVAESVADGSQVATVVRSGGVYGRLMVFYSTSVLSLLDLIQQSNSNILDLFDEPYEGVPDLEGTQLDRSNSNNTEQTCARACLFQPSCASFLYRLVDGVPICLWYTSVVAPNLLQYDMNAAYYYKDTDKISDLVVPQARDGEDFSALSRAWTFIEDGQTLAQLSLSILDDAIPELQERFSLRLDEVRVANESQTSDTLDTPKLGPRTQAVVVIETNDDAFGVFSIVKPLRYQSGELGDDTLEVLETDRLAVDLVVERQGGTLGEVSVEWSVSTVNRTAVYGQDFIADGATLIFSAGLTRRVITLTILDDSIPEGDEELTVVLSNPRGGATLSEDNSMRVVIKASDYFAGRLSFQQTSELVNEGDQLTVAVLRTAPGAGTVTADWLITGRSGTQAALGFAETTGKLTFTPGELRKEISLQVLVDETPEVNEEYMMTLQNIVTQGVESSGQAELDPQRGTMLITIAASDEPHGVFQLAVSQDAVVFQEDVDNATLRVDRKFGAIGTVRVSYTVLEGALRPLGTQRSPARAGQDFAAVPSGFIDIRDGETSGRIDVIIIDDSTPEIDEIWKTHHNMASEDENYYINLCKNPIRFEPVSRANNVFFDDANKQVFAVRSGGAMGVVMKGPEEKAMISFRMEDRGDIISIKFSSDKKILAAQRSIKTVEFLNFQEDMSTDQQEYSQSCKGEATEIRGFVWTNMCEIVFITSTGLEHYQIIPEKRTLKRLKTLSLQINWYFWMANSSLLLISSGPLGNILHPFQFKQPGIITRLPKFEVDLPVVPKPPKLSLLDRDVLVAVIYEILYIVVLRHPQGASTGAEIVLYQLQKEGPAKKTDVLKLDMSGRFAVNVVDNLIMVHHQASKTSVIFDIRLEGKSDGYVTYHHPVLPALGIKPFKLLLPSVNMQAGTDKTEYNCELYSANWIVFQPDIVIDAKLGCLWTLMLNLEPLVTMIPDKDRLIQFLLYRRDSKPVILSVCAQMLIPGHQASLQSLARVYDLLNRIYKQYLETDTSDASSGGNSKKVVIEQSDMFTHVFSVFEEYKDIKYKFMVAVLIEYIRSLNQFNIPVQHYLYELIINILVHNNCFYQLHQFLQYHVLGDSKPLACLMLSLESVYPPAHQLALDMLKRIQTANEEIIEVLLSKHQLLPALRFIRSVGIVDTVSSRKFLEAALNTEDSMIFYTVFKFFEQRNQKLRGSPRFQAGEHCEQYVKQFESQFGQEAFMPVPSVL</sequence>
<dbReference type="Gene3D" id="2.60.40.2030">
    <property type="match status" value="11"/>
</dbReference>
<dbReference type="EC" id="2.7.7.49" evidence="1"/>
<evidence type="ECO:0000256" key="2">
    <source>
        <dbReference type="ARBA" id="ARBA00022679"/>
    </source>
</evidence>
<keyword evidence="17" id="KW-1185">Reference proteome</keyword>
<dbReference type="SUPFAM" id="SSF141072">
    <property type="entry name" value="CalX-like"/>
    <property type="match status" value="12"/>
</dbReference>
<comment type="caution">
    <text evidence="16">The sequence shown here is derived from an EMBL/GenBank/DDBJ whole genome shotgun (WGS) entry which is preliminary data.</text>
</comment>
<dbReference type="Pfam" id="PF21029">
    <property type="entry name" value="RMC1_N"/>
    <property type="match status" value="1"/>
</dbReference>
<feature type="non-terminal residue" evidence="16">
    <location>
        <position position="1"/>
    </location>
</feature>
<keyword evidence="7" id="KW-0255">Endonuclease</keyword>